<keyword evidence="3" id="KW-1185">Reference proteome</keyword>
<dbReference type="EMBL" id="CAJPVJ010000346">
    <property type="protein sequence ID" value="CAG2162149.1"/>
    <property type="molecule type" value="Genomic_DNA"/>
</dbReference>
<evidence type="ECO:0000313" key="2">
    <source>
        <dbReference type="EMBL" id="CAD7639052.1"/>
    </source>
</evidence>
<evidence type="ECO:0000313" key="3">
    <source>
        <dbReference type="Proteomes" id="UP000728032"/>
    </source>
</evidence>
<dbReference type="InterPro" id="IPR037660">
    <property type="entry name" value="CCDC51"/>
</dbReference>
<dbReference type="PANTHER" id="PTHR28624">
    <property type="entry name" value="COILED-COIL DOMAIN-CONTAINING PROTEIN 51"/>
    <property type="match status" value="1"/>
</dbReference>
<evidence type="ECO:0000256" key="1">
    <source>
        <dbReference type="SAM" id="Phobius"/>
    </source>
</evidence>
<protein>
    <recommendedName>
        <fullName evidence="4">Coiled-coil domain-containing protein 51</fullName>
    </recommendedName>
</protein>
<reference evidence="2" key="1">
    <citation type="submission" date="2020-11" db="EMBL/GenBank/DDBJ databases">
        <authorList>
            <person name="Tran Van P."/>
        </authorList>
    </citation>
    <scope>NUCLEOTIDE SEQUENCE</scope>
</reference>
<feature type="transmembrane region" description="Helical" evidence="1">
    <location>
        <begin position="255"/>
        <end position="276"/>
    </location>
</feature>
<dbReference type="EMBL" id="OC915171">
    <property type="protein sequence ID" value="CAD7639052.1"/>
    <property type="molecule type" value="Genomic_DNA"/>
</dbReference>
<dbReference type="OrthoDB" id="6243211at2759"/>
<name>A0A7R9QCF3_9ACAR</name>
<sequence>MQNISKYSNIQSFGSHVRNGFKNFSINQKLRNLYDFYEDFIGVKEVRKTQEAVLKSESEFVESTKARRDVQNDMIGLQEQLKHIRHKLDSTRRSDESYLTLITSEHQLIKNEIQLIDSLRRIEQTERHLFSEFSNKLRDAHEVERLRQEKTKYLSMLGTIIGACLGIIATSINHAFKRRDFRELAQMIELSNSHKLETNPSVSQVFTEENAVKTTDLVNKTSTETQTDIRNDDKIVEIISNTESNLEYKMKVNSLTTVVATYALIAITLPIILRLIGD</sequence>
<dbReference type="Proteomes" id="UP000728032">
    <property type="component" value="Unassembled WGS sequence"/>
</dbReference>
<feature type="transmembrane region" description="Helical" evidence="1">
    <location>
        <begin position="153"/>
        <end position="172"/>
    </location>
</feature>
<keyword evidence="1" id="KW-1133">Transmembrane helix</keyword>
<dbReference type="AlphaFoldDB" id="A0A7R9QCF3"/>
<evidence type="ECO:0008006" key="4">
    <source>
        <dbReference type="Google" id="ProtNLM"/>
    </source>
</evidence>
<gene>
    <name evidence="2" type="ORF">ONB1V03_LOCUS1748</name>
</gene>
<keyword evidence="1" id="KW-0472">Membrane</keyword>
<proteinExistence type="predicted"/>
<organism evidence="2">
    <name type="scientific">Oppiella nova</name>
    <dbReference type="NCBI Taxonomy" id="334625"/>
    <lineage>
        <taxon>Eukaryota</taxon>
        <taxon>Metazoa</taxon>
        <taxon>Ecdysozoa</taxon>
        <taxon>Arthropoda</taxon>
        <taxon>Chelicerata</taxon>
        <taxon>Arachnida</taxon>
        <taxon>Acari</taxon>
        <taxon>Acariformes</taxon>
        <taxon>Sarcoptiformes</taxon>
        <taxon>Oribatida</taxon>
        <taxon>Brachypylina</taxon>
        <taxon>Oppioidea</taxon>
        <taxon>Oppiidae</taxon>
        <taxon>Oppiella</taxon>
    </lineage>
</organism>
<dbReference type="PANTHER" id="PTHR28624:SF1">
    <property type="entry name" value="MITOCHONDRIAL POTASSIUM CHANNEL"/>
    <property type="match status" value="1"/>
</dbReference>
<keyword evidence="1" id="KW-0812">Transmembrane</keyword>
<accession>A0A7R9QCF3</accession>